<dbReference type="VEuPathDB" id="FungiDB:Z517_02744"/>
<dbReference type="RefSeq" id="XP_013287307.1">
    <property type="nucleotide sequence ID" value="XM_013431853.1"/>
</dbReference>
<accession>A0A0D2HGH8</accession>
<organism evidence="3 4">
    <name type="scientific">Fonsecaea pedrosoi CBS 271.37</name>
    <dbReference type="NCBI Taxonomy" id="1442368"/>
    <lineage>
        <taxon>Eukaryota</taxon>
        <taxon>Fungi</taxon>
        <taxon>Dikarya</taxon>
        <taxon>Ascomycota</taxon>
        <taxon>Pezizomycotina</taxon>
        <taxon>Eurotiomycetes</taxon>
        <taxon>Chaetothyriomycetidae</taxon>
        <taxon>Chaetothyriales</taxon>
        <taxon>Herpotrichiellaceae</taxon>
        <taxon>Fonsecaea</taxon>
    </lineage>
</organism>
<sequence>MIRIRHAVLCLVFATFVTLGLYYGSASGSITVKSLQSKVPQIVGLGEYFDSDTSDVQNQSQLSSTPGDDSAASNATTGSLATTAPTGGSSGSRYTRNLVMARLKEESVTWLDGVDLGADIKKFIYIADDPNAPLHPPKNKGHEVMTYLTYIIDFYDELPDVSIFMHAHQDAWHNNELLNWDAAEMIKRLSSERVLRQGYMNMRCHWKPGCPDWIHPGQIQRDKDKLEQSYMASTWAELFVDKPIPAVLAQPCCSQFAVSRNQIRLTPRETYRHYRDWLLRSEISDVTSGRIFEYIWQVIFANESVFCPSQRACYCDGYGVCFETDKTFDKWFELRYERQMAEKELREWEEKAEAIEKFRDKDGRLPGIEAGELQVPEIGRKEQLEAAIEEKKAELERRRLEALERGRDPRIRAESDGRPWKEGDGF</sequence>
<evidence type="ECO:0000256" key="1">
    <source>
        <dbReference type="SAM" id="Coils"/>
    </source>
</evidence>
<proteinExistence type="predicted"/>
<dbReference type="OrthoDB" id="426718at2759"/>
<gene>
    <name evidence="3" type="ORF">Z517_02744</name>
</gene>
<feature type="coiled-coil region" evidence="1">
    <location>
        <begin position="338"/>
        <end position="406"/>
    </location>
</feature>
<dbReference type="PANTHER" id="PTHR37490:SF3">
    <property type="entry name" value="DUF3431 DOMAIN CONTAINING PROTEIN"/>
    <property type="match status" value="1"/>
</dbReference>
<keyword evidence="1" id="KW-0175">Coiled coil</keyword>
<feature type="region of interest" description="Disordered" evidence="2">
    <location>
        <begin position="406"/>
        <end position="426"/>
    </location>
</feature>
<keyword evidence="4" id="KW-1185">Reference proteome</keyword>
<feature type="region of interest" description="Disordered" evidence="2">
    <location>
        <begin position="52"/>
        <end position="90"/>
    </location>
</feature>
<dbReference type="Pfam" id="PF11913">
    <property type="entry name" value="DUF3431"/>
    <property type="match status" value="1"/>
</dbReference>
<name>A0A0D2HGH8_9EURO</name>
<reference evidence="3 4" key="1">
    <citation type="submission" date="2015-01" db="EMBL/GenBank/DDBJ databases">
        <title>The Genome Sequence of Fonsecaea pedrosoi CBS 271.37.</title>
        <authorList>
            <consortium name="The Broad Institute Genomics Platform"/>
            <person name="Cuomo C."/>
            <person name="de Hoog S."/>
            <person name="Gorbushina A."/>
            <person name="Stielow B."/>
            <person name="Teixiera M."/>
            <person name="Abouelleil A."/>
            <person name="Chapman S.B."/>
            <person name="Priest M."/>
            <person name="Young S.K."/>
            <person name="Wortman J."/>
            <person name="Nusbaum C."/>
            <person name="Birren B."/>
        </authorList>
    </citation>
    <scope>NUCLEOTIDE SEQUENCE [LARGE SCALE GENOMIC DNA]</scope>
    <source>
        <strain evidence="3 4">CBS 271.37</strain>
    </source>
</reference>
<dbReference type="STRING" id="1442368.A0A0D2HGH8"/>
<evidence type="ECO:0000256" key="2">
    <source>
        <dbReference type="SAM" id="MobiDB-lite"/>
    </source>
</evidence>
<protein>
    <submittedName>
        <fullName evidence="3">Uncharacterized protein</fullName>
    </submittedName>
</protein>
<feature type="compositionally biased region" description="Polar residues" evidence="2">
    <location>
        <begin position="54"/>
        <end position="90"/>
    </location>
</feature>
<dbReference type="InterPro" id="IPR021838">
    <property type="entry name" value="DUF3431"/>
</dbReference>
<evidence type="ECO:0000313" key="3">
    <source>
        <dbReference type="EMBL" id="KIW83499.1"/>
    </source>
</evidence>
<dbReference type="Proteomes" id="UP000053029">
    <property type="component" value="Unassembled WGS sequence"/>
</dbReference>
<dbReference type="AlphaFoldDB" id="A0A0D2HGH8"/>
<dbReference type="GeneID" id="25302234"/>
<evidence type="ECO:0000313" key="4">
    <source>
        <dbReference type="Proteomes" id="UP000053029"/>
    </source>
</evidence>
<dbReference type="EMBL" id="KN846970">
    <property type="protein sequence ID" value="KIW83499.1"/>
    <property type="molecule type" value="Genomic_DNA"/>
</dbReference>
<dbReference type="HOGENOM" id="CLU_031559_1_2_1"/>
<dbReference type="PANTHER" id="PTHR37490">
    <property type="entry name" value="EXPRESSED PROTEIN"/>
    <property type="match status" value="1"/>
</dbReference>